<dbReference type="Proteomes" id="UP001169063">
    <property type="component" value="Unassembled WGS sequence"/>
</dbReference>
<organism evidence="1 2">
    <name type="scientific">Peiella sedimenti</name>
    <dbReference type="NCBI Taxonomy" id="3061083"/>
    <lineage>
        <taxon>Bacteria</taxon>
        <taxon>Pseudomonadati</taxon>
        <taxon>Pseudomonadota</taxon>
        <taxon>Alphaproteobacteria</taxon>
        <taxon>Caulobacterales</taxon>
        <taxon>Caulobacteraceae</taxon>
        <taxon>Peiella</taxon>
    </lineage>
</organism>
<dbReference type="EMBL" id="JAUKTR010000001">
    <property type="protein sequence ID" value="MDO1557933.1"/>
    <property type="molecule type" value="Genomic_DNA"/>
</dbReference>
<accession>A0ABT8SJX1</accession>
<evidence type="ECO:0000313" key="1">
    <source>
        <dbReference type="EMBL" id="MDO1557933.1"/>
    </source>
</evidence>
<gene>
    <name evidence="1" type="ORF">Q0812_00645</name>
</gene>
<reference evidence="1" key="1">
    <citation type="submission" date="2023-07" db="EMBL/GenBank/DDBJ databases">
        <title>Brevundimonas soil sp. nov., isolated from the soil of chemical plant.</title>
        <authorList>
            <person name="Wu N."/>
        </authorList>
    </citation>
    <scope>NUCLEOTIDE SEQUENCE</scope>
    <source>
        <strain evidence="1">XZ-24</strain>
    </source>
</reference>
<sequence>MDMTTQDAGAAGRSRPGWRTALDDHGHARLTGFIDRATAALAAASDRVPDEVLAALADLNLGEPVEVRRLSHPAGEGGLPPLPGAYGFVLDLSFGWRSQDGGLLLFQDDAARVRGWRPEAGALTLFDNEQAPVLSLVAPTARAARMCLIGGFA</sequence>
<dbReference type="RefSeq" id="WP_302108359.1">
    <property type="nucleotide sequence ID" value="NZ_JAUKTR010000001.1"/>
</dbReference>
<evidence type="ECO:0000313" key="2">
    <source>
        <dbReference type="Proteomes" id="UP001169063"/>
    </source>
</evidence>
<keyword evidence="2" id="KW-1185">Reference proteome</keyword>
<protein>
    <submittedName>
        <fullName evidence="1">Uncharacterized protein</fullName>
    </submittedName>
</protein>
<comment type="caution">
    <text evidence="1">The sequence shown here is derived from an EMBL/GenBank/DDBJ whole genome shotgun (WGS) entry which is preliminary data.</text>
</comment>
<proteinExistence type="predicted"/>
<name>A0ABT8SJX1_9CAUL</name>